<feature type="transmembrane region" description="Helical" evidence="1">
    <location>
        <begin position="64"/>
        <end position="82"/>
    </location>
</feature>
<organism evidence="2 3">
    <name type="scientific">Thermanaerothrix solaris</name>
    <dbReference type="NCBI Taxonomy" id="3058434"/>
    <lineage>
        <taxon>Bacteria</taxon>
        <taxon>Bacillati</taxon>
        <taxon>Chloroflexota</taxon>
        <taxon>Anaerolineae</taxon>
        <taxon>Anaerolineales</taxon>
        <taxon>Anaerolineaceae</taxon>
        <taxon>Thermanaerothrix</taxon>
    </lineage>
</organism>
<evidence type="ECO:0000313" key="2">
    <source>
        <dbReference type="EMBL" id="MDT8897104.1"/>
    </source>
</evidence>
<gene>
    <name evidence="2" type="ORF">QYE77_02415</name>
</gene>
<feature type="transmembrane region" description="Helical" evidence="1">
    <location>
        <begin position="6"/>
        <end position="24"/>
    </location>
</feature>
<evidence type="ECO:0000313" key="3">
    <source>
        <dbReference type="Proteomes" id="UP001254165"/>
    </source>
</evidence>
<keyword evidence="1" id="KW-1133">Transmembrane helix</keyword>
<evidence type="ECO:0008006" key="4">
    <source>
        <dbReference type="Google" id="ProtNLM"/>
    </source>
</evidence>
<dbReference type="Proteomes" id="UP001254165">
    <property type="component" value="Unassembled WGS sequence"/>
</dbReference>
<name>A0ABU3NJS1_9CHLR</name>
<keyword evidence="3" id="KW-1185">Reference proteome</keyword>
<feature type="transmembrane region" description="Helical" evidence="1">
    <location>
        <begin position="31"/>
        <end position="52"/>
    </location>
</feature>
<dbReference type="EMBL" id="JAUHMF010000001">
    <property type="protein sequence ID" value="MDT8897104.1"/>
    <property type="molecule type" value="Genomic_DNA"/>
</dbReference>
<keyword evidence="1" id="KW-0472">Membrane</keyword>
<proteinExistence type="predicted"/>
<protein>
    <recommendedName>
        <fullName evidence="4">Transglycosylase associated protein</fullName>
    </recommendedName>
</protein>
<dbReference type="RefSeq" id="WP_315623754.1">
    <property type="nucleotide sequence ID" value="NZ_JAUHMF010000001.1"/>
</dbReference>
<accession>A0ABU3NJS1</accession>
<comment type="caution">
    <text evidence="2">The sequence shown here is derived from an EMBL/GenBank/DDBJ whole genome shotgun (WGS) entry which is preliminary data.</text>
</comment>
<keyword evidence="1" id="KW-0812">Transmembrane</keyword>
<sequence length="93" mass="10058">MTFQSVILGACVATLLGALFHLWRGGNWVHLVVYLIAANLGFWVGHWMAGILSWNAGRIGPLNLTGAAVGSILFLLIAYWLARVDSHKGGRQA</sequence>
<reference evidence="2 3" key="1">
    <citation type="submission" date="2023-07" db="EMBL/GenBank/DDBJ databases">
        <title>Novel species of Thermanaerothrix with wide hydrolytic capabilities.</title>
        <authorList>
            <person name="Zayulina K.S."/>
            <person name="Podosokorskaya O.A."/>
            <person name="Elcheninov A.G."/>
        </authorList>
    </citation>
    <scope>NUCLEOTIDE SEQUENCE [LARGE SCALE GENOMIC DNA]</scope>
    <source>
        <strain evidence="2 3">4228-RoL</strain>
    </source>
</reference>
<evidence type="ECO:0000256" key="1">
    <source>
        <dbReference type="SAM" id="Phobius"/>
    </source>
</evidence>